<evidence type="ECO:0000313" key="4">
    <source>
        <dbReference type="EMBL" id="TPX36765.1"/>
    </source>
</evidence>
<feature type="transmembrane region" description="Helical" evidence="2">
    <location>
        <begin position="296"/>
        <end position="314"/>
    </location>
</feature>
<dbReference type="AlphaFoldDB" id="A0A507CGK4"/>
<evidence type="ECO:0000313" key="3">
    <source>
        <dbReference type="EMBL" id="TPX34449.1"/>
    </source>
</evidence>
<dbReference type="EMBL" id="QEAN01000497">
    <property type="protein sequence ID" value="TPX34449.1"/>
    <property type="molecule type" value="Genomic_DNA"/>
</dbReference>
<evidence type="ECO:0000313" key="5">
    <source>
        <dbReference type="Proteomes" id="UP000317494"/>
    </source>
</evidence>
<feature type="compositionally biased region" description="Polar residues" evidence="1">
    <location>
        <begin position="373"/>
        <end position="395"/>
    </location>
</feature>
<feature type="transmembrane region" description="Helical" evidence="2">
    <location>
        <begin position="231"/>
        <end position="253"/>
    </location>
</feature>
<keyword evidence="5" id="KW-1185">Reference proteome</keyword>
<feature type="non-terminal residue" evidence="4">
    <location>
        <position position="626"/>
    </location>
</feature>
<dbReference type="Proteomes" id="UP000317494">
    <property type="component" value="Unassembled WGS sequence"/>
</dbReference>
<dbReference type="VEuPathDB" id="FungiDB:SeMB42_g07059"/>
<reference evidence="4 5" key="1">
    <citation type="journal article" date="2019" name="Sci. Rep.">
        <title>Comparative genomics of chytrid fungi reveal insights into the obligate biotrophic and pathogenic lifestyle of Synchytrium endobioticum.</title>
        <authorList>
            <person name="van de Vossenberg B.T.L.H."/>
            <person name="Warris S."/>
            <person name="Nguyen H.D.T."/>
            <person name="van Gent-Pelzer M.P.E."/>
            <person name="Joly D.L."/>
            <person name="van de Geest H.C."/>
            <person name="Bonants P.J.M."/>
            <person name="Smith D.S."/>
            <person name="Levesque C.A."/>
            <person name="van der Lee T.A.J."/>
        </authorList>
    </citation>
    <scope>NUCLEOTIDE SEQUENCE [LARGE SCALE GENOMIC DNA]</scope>
    <source>
        <strain evidence="4 5">MB42</strain>
    </source>
</reference>
<keyword evidence="2" id="KW-0472">Membrane</keyword>
<evidence type="ECO:0000256" key="2">
    <source>
        <dbReference type="SAM" id="Phobius"/>
    </source>
</evidence>
<proteinExistence type="predicted"/>
<feature type="transmembrane region" description="Helical" evidence="2">
    <location>
        <begin position="197"/>
        <end position="219"/>
    </location>
</feature>
<feature type="transmembrane region" description="Helical" evidence="2">
    <location>
        <begin position="466"/>
        <end position="485"/>
    </location>
</feature>
<feature type="transmembrane region" description="Helical" evidence="2">
    <location>
        <begin position="320"/>
        <end position="342"/>
    </location>
</feature>
<gene>
    <name evidence="4" type="ORF">SeMB42_g07059</name>
    <name evidence="3" type="ORF">SeMB42_g07309</name>
</gene>
<sequence>MVPCDIAPRRLYKAEKAMEICLILVLIVLTNLVDGYRLRGVPIVFDSATTAQFLATFGCFSGCNVSITIHNIVLNAASPTSSTGDGATRNVTSANDVPPLRPANTTTGFSLYLCEQPVFQYISQRQNLCAIRPMCESAQVISTDRSPYTVTVIIPKTATYDAFFTWCGATTLSASVDASFVNPGLASELSSEDYPLLWTYLVATALWLIAILAWTWNWIHHRKIHIIYHDLIILIPVTEFAAALAHYLVVLYYSRVGVVPTWMAIVRWLITGVAIFARCVILLLATKAYGLLRTRLAAVEWRTVYSVAGFLAAGEVFYRYVGAGAMICLVVFTVTALFYLFWCLRVHMENLMFYMETTRVAGWAEVERDRAPSSASTQNLRTATSNESNSGSNQNADSDGTTEATETTNNTGRDAEDRSRRRRGWRPTLAASVTSTARNNPKIVTLDGNWDLKTVYKSKVHMLRRIRSLVSLYSAVTVVVLAVDLLGLYPYYYVLICLQQVGYLCAFTALARIFRLRPIGQVVVVPPWVADQVRKQLKGGVTSTSGNSDRVDAMLSREASVGDFTLINSINSSTSRVDEEEWELPEITISSVSAQHWQYTREEAYTGTPSGEYLILYFWLFRLLFY</sequence>
<feature type="transmembrane region" description="Helical" evidence="2">
    <location>
        <begin position="265"/>
        <end position="284"/>
    </location>
</feature>
<keyword evidence="2" id="KW-1133">Transmembrane helix</keyword>
<feature type="transmembrane region" description="Helical" evidence="2">
    <location>
        <begin position="491"/>
        <end position="511"/>
    </location>
</feature>
<dbReference type="EMBL" id="QEAN01000451">
    <property type="protein sequence ID" value="TPX36765.1"/>
    <property type="molecule type" value="Genomic_DNA"/>
</dbReference>
<evidence type="ECO:0000256" key="1">
    <source>
        <dbReference type="SAM" id="MobiDB-lite"/>
    </source>
</evidence>
<feature type="compositionally biased region" description="Low complexity" evidence="1">
    <location>
        <begin position="396"/>
        <end position="412"/>
    </location>
</feature>
<protein>
    <submittedName>
        <fullName evidence="4">Uncharacterized protein</fullName>
    </submittedName>
</protein>
<feature type="region of interest" description="Disordered" evidence="1">
    <location>
        <begin position="371"/>
        <end position="424"/>
    </location>
</feature>
<name>A0A507CGK4_9FUNG</name>
<organism evidence="4 5">
    <name type="scientific">Synchytrium endobioticum</name>
    <dbReference type="NCBI Taxonomy" id="286115"/>
    <lineage>
        <taxon>Eukaryota</taxon>
        <taxon>Fungi</taxon>
        <taxon>Fungi incertae sedis</taxon>
        <taxon>Chytridiomycota</taxon>
        <taxon>Chytridiomycota incertae sedis</taxon>
        <taxon>Chytridiomycetes</taxon>
        <taxon>Synchytriales</taxon>
        <taxon>Synchytriaceae</taxon>
        <taxon>Synchytrium</taxon>
    </lineage>
</organism>
<dbReference type="VEuPathDB" id="FungiDB:SeMB42_g07309"/>
<comment type="caution">
    <text evidence="4">The sequence shown here is derived from an EMBL/GenBank/DDBJ whole genome shotgun (WGS) entry which is preliminary data.</text>
</comment>
<keyword evidence="2" id="KW-0812">Transmembrane</keyword>
<accession>A0A507CGK4</accession>